<accession>A0AAV5VD13</accession>
<evidence type="ECO:0000313" key="2">
    <source>
        <dbReference type="EMBL" id="GMT15810.1"/>
    </source>
</evidence>
<dbReference type="Proteomes" id="UP001432322">
    <property type="component" value="Unassembled WGS sequence"/>
</dbReference>
<reference evidence="2" key="1">
    <citation type="submission" date="2023-10" db="EMBL/GenBank/DDBJ databases">
        <title>Genome assembly of Pristionchus species.</title>
        <authorList>
            <person name="Yoshida K."/>
            <person name="Sommer R.J."/>
        </authorList>
    </citation>
    <scope>NUCLEOTIDE SEQUENCE</scope>
    <source>
        <strain evidence="2">RS5133</strain>
    </source>
</reference>
<dbReference type="AlphaFoldDB" id="A0AAV5VD13"/>
<proteinExistence type="predicted"/>
<comment type="caution">
    <text evidence="2">The sequence shown here is derived from an EMBL/GenBank/DDBJ whole genome shotgun (WGS) entry which is preliminary data.</text>
</comment>
<feature type="non-terminal residue" evidence="2">
    <location>
        <position position="1"/>
    </location>
</feature>
<name>A0AAV5VD13_9BILA</name>
<keyword evidence="3" id="KW-1185">Reference proteome</keyword>
<gene>
    <name evidence="2" type="ORF">PFISCL1PPCAC_7107</name>
</gene>
<feature type="signal peptide" evidence="1">
    <location>
        <begin position="1"/>
        <end position="15"/>
    </location>
</feature>
<feature type="chain" id="PRO_5043416964" evidence="1">
    <location>
        <begin position="16"/>
        <end position="119"/>
    </location>
</feature>
<organism evidence="2 3">
    <name type="scientific">Pristionchus fissidentatus</name>
    <dbReference type="NCBI Taxonomy" id="1538716"/>
    <lineage>
        <taxon>Eukaryota</taxon>
        <taxon>Metazoa</taxon>
        <taxon>Ecdysozoa</taxon>
        <taxon>Nematoda</taxon>
        <taxon>Chromadorea</taxon>
        <taxon>Rhabditida</taxon>
        <taxon>Rhabditina</taxon>
        <taxon>Diplogasteromorpha</taxon>
        <taxon>Diplogasteroidea</taxon>
        <taxon>Neodiplogasteridae</taxon>
        <taxon>Pristionchus</taxon>
    </lineage>
</organism>
<dbReference type="EMBL" id="BTSY01000002">
    <property type="protein sequence ID" value="GMT15810.1"/>
    <property type="molecule type" value="Genomic_DNA"/>
</dbReference>
<evidence type="ECO:0000313" key="3">
    <source>
        <dbReference type="Proteomes" id="UP001432322"/>
    </source>
</evidence>
<sequence length="119" mass="13202">RICALLSLFIAIGASFFCDDAGSQCATMYVGEICGHRRLSIKPNENIADLGDLEFDNVIQSVVVTRDCALLLYDQHLFKGNRRMLLGNLKDEQYYLLDSGMRGAASSARCKCNITTMEI</sequence>
<evidence type="ECO:0000256" key="1">
    <source>
        <dbReference type="SAM" id="SignalP"/>
    </source>
</evidence>
<keyword evidence="1" id="KW-0732">Signal</keyword>
<protein>
    <submittedName>
        <fullName evidence="2">Uncharacterized protein</fullName>
    </submittedName>
</protein>
<dbReference type="Gene3D" id="2.60.20.10">
    <property type="entry name" value="Crystallins"/>
    <property type="match status" value="1"/>
</dbReference>